<dbReference type="InterPro" id="IPR018613">
    <property type="entry name" value="Ccdc97-like"/>
</dbReference>
<dbReference type="Proteomes" id="UP000014074">
    <property type="component" value="Unassembled WGS sequence"/>
</dbReference>
<feature type="region of interest" description="Disordered" evidence="1">
    <location>
        <begin position="1"/>
        <end position="26"/>
    </location>
</feature>
<feature type="region of interest" description="Disordered" evidence="1">
    <location>
        <begin position="96"/>
        <end position="139"/>
    </location>
</feature>
<dbReference type="PANTHER" id="PTHR31840">
    <property type="entry name" value="COILED-COIL DOMAIN-CONTAINING PROTEIN 97"/>
    <property type="match status" value="1"/>
</dbReference>
<proteinExistence type="predicted"/>
<evidence type="ECO:0000313" key="3">
    <source>
        <dbReference type="EMBL" id="EON97042.1"/>
    </source>
</evidence>
<dbReference type="AlphaFoldDB" id="R8BCM8"/>
<gene>
    <name evidence="3" type="ORF">UCRPA7_7439</name>
</gene>
<dbReference type="PANTHER" id="PTHR31840:SF1">
    <property type="entry name" value="COILED-COIL DOMAIN-CONTAINING PROTEIN 97"/>
    <property type="match status" value="1"/>
</dbReference>
<protein>
    <submittedName>
        <fullName evidence="3">Putative coiled-coil domain-containing protein</fullName>
    </submittedName>
</protein>
<organism evidence="3 4">
    <name type="scientific">Phaeoacremonium minimum (strain UCR-PA7)</name>
    <name type="common">Esca disease fungus</name>
    <name type="synonym">Togninia minima</name>
    <dbReference type="NCBI Taxonomy" id="1286976"/>
    <lineage>
        <taxon>Eukaryota</taxon>
        <taxon>Fungi</taxon>
        <taxon>Dikarya</taxon>
        <taxon>Ascomycota</taxon>
        <taxon>Pezizomycotina</taxon>
        <taxon>Sordariomycetes</taxon>
        <taxon>Sordariomycetidae</taxon>
        <taxon>Togniniales</taxon>
        <taxon>Togniniaceae</taxon>
        <taxon>Phaeoacremonium</taxon>
    </lineage>
</organism>
<keyword evidence="4" id="KW-1185">Reference proteome</keyword>
<feature type="domain" description="CCD97-like C-terminal" evidence="2">
    <location>
        <begin position="27"/>
        <end position="187"/>
    </location>
</feature>
<name>R8BCM8_PHAM7</name>
<evidence type="ECO:0000313" key="4">
    <source>
        <dbReference type="Proteomes" id="UP000014074"/>
    </source>
</evidence>
<dbReference type="HOGENOM" id="CLU_076914_1_0_1"/>
<feature type="compositionally biased region" description="Basic and acidic residues" evidence="1">
    <location>
        <begin position="192"/>
        <end position="214"/>
    </location>
</feature>
<evidence type="ECO:0000259" key="2">
    <source>
        <dbReference type="Pfam" id="PF09747"/>
    </source>
</evidence>
<sequence>MSSGRFSKPRPRHPKSPAQSAQIRVRNRRREYLERHSDYFKSTEHELADPLLYDSLVRQFQTPAEREAEGRAKGYSRVLEGSLLRGEARLEAMAKTYVPGDPSESSRQEASARSAVRPQQNTIFGVEADLAPQPETKAEARERWEEFLRDRFIHGGDEDFEYAKVDENDEFDVLERKDQEEAWFDDEDPEWVTDKGDQEKDESGVGGRRERKIEGQTGIQDF</sequence>
<dbReference type="InterPro" id="IPR040233">
    <property type="entry name" value="CCD97-like_C"/>
</dbReference>
<feature type="compositionally biased region" description="Acidic residues" evidence="1">
    <location>
        <begin position="181"/>
        <end position="191"/>
    </location>
</feature>
<dbReference type="GeneID" id="19328198"/>
<dbReference type="OrthoDB" id="333176at2759"/>
<dbReference type="eggNOG" id="ENOG502SFGZ">
    <property type="taxonomic scope" value="Eukaryota"/>
</dbReference>
<dbReference type="RefSeq" id="XP_007918161.1">
    <property type="nucleotide sequence ID" value="XM_007919970.1"/>
</dbReference>
<accession>R8BCM8</accession>
<reference evidence="4" key="1">
    <citation type="journal article" date="2013" name="Genome Announc.">
        <title>Draft genome sequence of the ascomycete Phaeoacremonium aleophilum strain UCR-PA7, a causal agent of the esca disease complex in grapevines.</title>
        <authorList>
            <person name="Blanco-Ulate B."/>
            <person name="Rolshausen P."/>
            <person name="Cantu D."/>
        </authorList>
    </citation>
    <scope>NUCLEOTIDE SEQUENCE [LARGE SCALE GENOMIC DNA]</scope>
    <source>
        <strain evidence="4">UCR-PA7</strain>
    </source>
</reference>
<dbReference type="EMBL" id="KB933295">
    <property type="protein sequence ID" value="EON97042.1"/>
    <property type="molecule type" value="Genomic_DNA"/>
</dbReference>
<evidence type="ECO:0000256" key="1">
    <source>
        <dbReference type="SAM" id="MobiDB-lite"/>
    </source>
</evidence>
<dbReference type="Pfam" id="PF09747">
    <property type="entry name" value="CCD97-like_C"/>
    <property type="match status" value="1"/>
</dbReference>
<feature type="compositionally biased region" description="Low complexity" evidence="1">
    <location>
        <begin position="103"/>
        <end position="115"/>
    </location>
</feature>
<dbReference type="KEGG" id="tmn:UCRPA7_7439"/>
<feature type="region of interest" description="Disordered" evidence="1">
    <location>
        <begin position="172"/>
        <end position="222"/>
    </location>
</feature>